<feature type="transmembrane region" description="Helical" evidence="9">
    <location>
        <begin position="118"/>
        <end position="137"/>
    </location>
</feature>
<dbReference type="Gene3D" id="1.20.1250.20">
    <property type="entry name" value="MFS general substrate transporter like domains"/>
    <property type="match status" value="1"/>
</dbReference>
<dbReference type="PRINTS" id="PR00171">
    <property type="entry name" value="SUGRTRNSPORT"/>
</dbReference>
<dbReference type="PANTHER" id="PTHR48020">
    <property type="entry name" value="PROTON MYO-INOSITOL COTRANSPORTER"/>
    <property type="match status" value="1"/>
</dbReference>
<dbReference type="EMBL" id="CM026429">
    <property type="protein sequence ID" value="KAG0564162.1"/>
    <property type="molecule type" value="Genomic_DNA"/>
</dbReference>
<dbReference type="Proteomes" id="UP000822688">
    <property type="component" value="Chromosome 8"/>
</dbReference>
<dbReference type="NCBIfam" id="TIGR00879">
    <property type="entry name" value="SP"/>
    <property type="match status" value="1"/>
</dbReference>
<dbReference type="PANTHER" id="PTHR48020:SF49">
    <property type="entry name" value="SUGAR TRANSPORTER"/>
    <property type="match status" value="1"/>
</dbReference>
<feature type="transmembrane region" description="Helical" evidence="9">
    <location>
        <begin position="371"/>
        <end position="393"/>
    </location>
</feature>
<gene>
    <name evidence="11" type="ORF">KC19_8G088600</name>
</gene>
<feature type="transmembrane region" description="Helical" evidence="9">
    <location>
        <begin position="49"/>
        <end position="79"/>
    </location>
</feature>
<comment type="similarity">
    <text evidence="2 7">Belongs to the major facilitator superfamily. Sugar transporter (TC 2.A.1.1) family.</text>
</comment>
<feature type="transmembrane region" description="Helical" evidence="9">
    <location>
        <begin position="176"/>
        <end position="198"/>
    </location>
</feature>
<evidence type="ECO:0000256" key="8">
    <source>
        <dbReference type="SAM" id="MobiDB-lite"/>
    </source>
</evidence>
<feature type="transmembrane region" description="Helical" evidence="9">
    <location>
        <begin position="481"/>
        <end position="503"/>
    </location>
</feature>
<dbReference type="CDD" id="cd17437">
    <property type="entry name" value="MFS_PLT"/>
    <property type="match status" value="1"/>
</dbReference>
<dbReference type="AlphaFoldDB" id="A0A8T0H4X9"/>
<evidence type="ECO:0000256" key="1">
    <source>
        <dbReference type="ARBA" id="ARBA00004141"/>
    </source>
</evidence>
<dbReference type="InterPro" id="IPR044776">
    <property type="entry name" value="PLT1-6"/>
</dbReference>
<feature type="transmembrane region" description="Helical" evidence="9">
    <location>
        <begin position="143"/>
        <end position="164"/>
    </location>
</feature>
<evidence type="ECO:0000256" key="9">
    <source>
        <dbReference type="SAM" id="Phobius"/>
    </source>
</evidence>
<evidence type="ECO:0000313" key="12">
    <source>
        <dbReference type="Proteomes" id="UP000822688"/>
    </source>
</evidence>
<organism evidence="11 12">
    <name type="scientific">Ceratodon purpureus</name>
    <name type="common">Fire moss</name>
    <name type="synonym">Dicranum purpureum</name>
    <dbReference type="NCBI Taxonomy" id="3225"/>
    <lineage>
        <taxon>Eukaryota</taxon>
        <taxon>Viridiplantae</taxon>
        <taxon>Streptophyta</taxon>
        <taxon>Embryophyta</taxon>
        <taxon>Bryophyta</taxon>
        <taxon>Bryophytina</taxon>
        <taxon>Bryopsida</taxon>
        <taxon>Dicranidae</taxon>
        <taxon>Pseudoditrichales</taxon>
        <taxon>Ditrichaceae</taxon>
        <taxon>Ceratodon</taxon>
    </lineage>
</organism>
<feature type="domain" description="Major facilitator superfamily (MFS) profile" evidence="10">
    <location>
        <begin position="53"/>
        <end position="507"/>
    </location>
</feature>
<dbReference type="PROSITE" id="PS00216">
    <property type="entry name" value="SUGAR_TRANSPORT_1"/>
    <property type="match status" value="1"/>
</dbReference>
<evidence type="ECO:0000256" key="7">
    <source>
        <dbReference type="RuleBase" id="RU003346"/>
    </source>
</evidence>
<keyword evidence="12" id="KW-1185">Reference proteome</keyword>
<feature type="region of interest" description="Disordered" evidence="8">
    <location>
        <begin position="605"/>
        <end position="638"/>
    </location>
</feature>
<evidence type="ECO:0000256" key="5">
    <source>
        <dbReference type="ARBA" id="ARBA00022989"/>
    </source>
</evidence>
<accession>A0A8T0H4X9</accession>
<evidence type="ECO:0000256" key="4">
    <source>
        <dbReference type="ARBA" id="ARBA00022692"/>
    </source>
</evidence>
<keyword evidence="5 9" id="KW-1133">Transmembrane helix</keyword>
<name>A0A8T0H4X9_CERPU</name>
<dbReference type="GO" id="GO:0005351">
    <property type="term" value="F:carbohydrate:proton symporter activity"/>
    <property type="evidence" value="ECO:0007669"/>
    <property type="project" value="InterPro"/>
</dbReference>
<dbReference type="PROSITE" id="PS50850">
    <property type="entry name" value="MFS"/>
    <property type="match status" value="1"/>
</dbReference>
<dbReference type="PROSITE" id="PS00217">
    <property type="entry name" value="SUGAR_TRANSPORT_2"/>
    <property type="match status" value="1"/>
</dbReference>
<sequence>MAENGRSPRRFELLELKGKQGRSYELLTPETTAGQAREEGGQWRSLNKYALACALLASLNSTLLGYDIGVIAGAVLFIKEDLGISEVQEEVLVGSLNIVSLVGAASAGRIADAVGRRWTMAIAALFFLVGAGIMGVAPHFGLLMVGRLLEGIGVGFALMIAPVYTAEVSPASSRGFLVSLPEIFINIGILLGYMISYFFSGLPSNVNWRLMLGVGMLPALVLAFGVILMPESPRWLVMQNRLDEAEVVLRKTSRDEAEANVRLQQIMDAAGITVDGSGTHRGENSEGQGVWKELLWPTAPVRRMLVVALGVQFFQQASGIDATVYYSPVVFSHAGISGRSGVLLATILVGLSKTLFILVATIYLDRLGRRPLLLTSAIGMTFSLFLLAIGFLFLNITPTDDIPDPAASSGPGFVAILAILAICSYVAFFSVGFGPIVWVLTSEIFPLRLRAQAMGLGIVMNRLASGTVALTFLSMARAMSIAGTFFLFASIAALSAIFVYTFIPETKGRTLEEIAKHFEVDSDPSQASYSLELSRTLPHDGAGIASPRIGQIRKTDEEAILMQPELGLGAPSIEDDDDLVLLRHDSLMAPQTGASRKELMMKVKAIKKQGNSSESSRFRSQRPPSFDGPPETSTIPRP</sequence>
<proteinExistence type="inferred from homology"/>
<evidence type="ECO:0000256" key="3">
    <source>
        <dbReference type="ARBA" id="ARBA00022448"/>
    </source>
</evidence>
<protein>
    <recommendedName>
        <fullName evidence="10">Major facilitator superfamily (MFS) profile domain-containing protein</fullName>
    </recommendedName>
</protein>
<evidence type="ECO:0000313" key="11">
    <source>
        <dbReference type="EMBL" id="KAG0564162.1"/>
    </source>
</evidence>
<dbReference type="SUPFAM" id="SSF103473">
    <property type="entry name" value="MFS general substrate transporter"/>
    <property type="match status" value="1"/>
</dbReference>
<keyword evidence="3 7" id="KW-0813">Transport</keyword>
<dbReference type="InterPro" id="IPR020846">
    <property type="entry name" value="MFS_dom"/>
</dbReference>
<feature type="transmembrane region" description="Helical" evidence="9">
    <location>
        <begin position="413"/>
        <end position="441"/>
    </location>
</feature>
<evidence type="ECO:0000256" key="2">
    <source>
        <dbReference type="ARBA" id="ARBA00010992"/>
    </source>
</evidence>
<dbReference type="InterPro" id="IPR005828">
    <property type="entry name" value="MFS_sugar_transport-like"/>
</dbReference>
<evidence type="ECO:0000256" key="6">
    <source>
        <dbReference type="ARBA" id="ARBA00023136"/>
    </source>
</evidence>
<dbReference type="FunFam" id="1.20.1250.20:FF:000025">
    <property type="entry name" value="probable polyol transporter 4"/>
    <property type="match status" value="1"/>
</dbReference>
<comment type="subcellular location">
    <subcellularLocation>
        <location evidence="1">Membrane</location>
        <topology evidence="1">Multi-pass membrane protein</topology>
    </subcellularLocation>
</comment>
<dbReference type="InterPro" id="IPR003663">
    <property type="entry name" value="Sugar/inositol_transpt"/>
</dbReference>
<feature type="transmembrane region" description="Helical" evidence="9">
    <location>
        <begin position="453"/>
        <end position="475"/>
    </location>
</feature>
<feature type="transmembrane region" description="Helical" evidence="9">
    <location>
        <begin position="341"/>
        <end position="364"/>
    </location>
</feature>
<reference evidence="11" key="1">
    <citation type="submission" date="2020-06" db="EMBL/GenBank/DDBJ databases">
        <title>WGS assembly of Ceratodon purpureus strain R40.</title>
        <authorList>
            <person name="Carey S.B."/>
            <person name="Jenkins J."/>
            <person name="Shu S."/>
            <person name="Lovell J.T."/>
            <person name="Sreedasyam A."/>
            <person name="Maumus F."/>
            <person name="Tiley G.P."/>
            <person name="Fernandez-Pozo N."/>
            <person name="Barry K."/>
            <person name="Chen C."/>
            <person name="Wang M."/>
            <person name="Lipzen A."/>
            <person name="Daum C."/>
            <person name="Saski C.A."/>
            <person name="Payton A.C."/>
            <person name="Mcbreen J.C."/>
            <person name="Conrad R.E."/>
            <person name="Kollar L.M."/>
            <person name="Olsson S."/>
            <person name="Huttunen S."/>
            <person name="Landis J.B."/>
            <person name="Wickett N.J."/>
            <person name="Johnson M.G."/>
            <person name="Rensing S.A."/>
            <person name="Grimwood J."/>
            <person name="Schmutz J."/>
            <person name="Mcdaniel S.F."/>
        </authorList>
    </citation>
    <scope>NUCLEOTIDE SEQUENCE</scope>
    <source>
        <strain evidence="11">R40</strain>
    </source>
</reference>
<comment type="caution">
    <text evidence="11">The sequence shown here is derived from an EMBL/GenBank/DDBJ whole genome shotgun (WGS) entry which is preliminary data.</text>
</comment>
<feature type="transmembrane region" description="Helical" evidence="9">
    <location>
        <begin position="91"/>
        <end position="111"/>
    </location>
</feature>
<feature type="transmembrane region" description="Helical" evidence="9">
    <location>
        <begin position="210"/>
        <end position="229"/>
    </location>
</feature>
<dbReference type="OrthoDB" id="6339427at2759"/>
<keyword evidence="6 9" id="KW-0472">Membrane</keyword>
<dbReference type="InterPro" id="IPR036259">
    <property type="entry name" value="MFS_trans_sf"/>
</dbReference>
<dbReference type="Pfam" id="PF00083">
    <property type="entry name" value="Sugar_tr"/>
    <property type="match status" value="1"/>
</dbReference>
<dbReference type="InterPro" id="IPR050814">
    <property type="entry name" value="Myo-inositol_Transporter"/>
</dbReference>
<dbReference type="InterPro" id="IPR005829">
    <property type="entry name" value="Sugar_transporter_CS"/>
</dbReference>
<keyword evidence="4 9" id="KW-0812">Transmembrane</keyword>
<dbReference type="GO" id="GO:0016020">
    <property type="term" value="C:membrane"/>
    <property type="evidence" value="ECO:0007669"/>
    <property type="project" value="UniProtKB-SubCell"/>
</dbReference>
<evidence type="ECO:0000259" key="10">
    <source>
        <dbReference type="PROSITE" id="PS50850"/>
    </source>
</evidence>